<comment type="caution">
    <text evidence="1">The sequence shown here is derived from an EMBL/GenBank/DDBJ whole genome shotgun (WGS) entry which is preliminary data.</text>
</comment>
<dbReference type="PANTHER" id="PTHR38471">
    <property type="entry name" value="FOUR HELIX BUNDLE PROTEIN"/>
    <property type="match status" value="1"/>
</dbReference>
<dbReference type="EMBL" id="QUNS01000013">
    <property type="protein sequence ID" value="REH43406.1"/>
    <property type="molecule type" value="Genomic_DNA"/>
</dbReference>
<organism evidence="1 2">
    <name type="scientific">Tenacibaculum gallaicum</name>
    <dbReference type="NCBI Taxonomy" id="561505"/>
    <lineage>
        <taxon>Bacteria</taxon>
        <taxon>Pseudomonadati</taxon>
        <taxon>Bacteroidota</taxon>
        <taxon>Flavobacteriia</taxon>
        <taxon>Flavobacteriales</taxon>
        <taxon>Flavobacteriaceae</taxon>
        <taxon>Tenacibaculum</taxon>
    </lineage>
</organism>
<evidence type="ECO:0000313" key="1">
    <source>
        <dbReference type="EMBL" id="REH43406.1"/>
    </source>
</evidence>
<evidence type="ECO:0000313" key="2">
    <source>
        <dbReference type="Proteomes" id="UP000256884"/>
    </source>
</evidence>
<keyword evidence="2" id="KW-1185">Reference proteome</keyword>
<proteinExistence type="predicted"/>
<dbReference type="RefSeq" id="WP_245939494.1">
    <property type="nucleotide sequence ID" value="NZ_QUNS01000013.1"/>
</dbReference>
<dbReference type="AlphaFoldDB" id="A0A3E0HED0"/>
<dbReference type="SUPFAM" id="SSF158446">
    <property type="entry name" value="IVS-encoded protein-like"/>
    <property type="match status" value="1"/>
</dbReference>
<protein>
    <submittedName>
        <fullName evidence="1">Four helix bundle protein</fullName>
    </submittedName>
</protein>
<reference evidence="1 2" key="1">
    <citation type="submission" date="2018-08" db="EMBL/GenBank/DDBJ databases">
        <title>Genomic Encyclopedia of Type Strains, Phase IV (KMG-IV): sequencing the most valuable type-strain genomes for metagenomic binning, comparative biology and taxonomic classification.</title>
        <authorList>
            <person name="Goeker M."/>
        </authorList>
    </citation>
    <scope>NUCLEOTIDE SEQUENCE [LARGE SCALE GENOMIC DNA]</scope>
    <source>
        <strain evidence="1 2">DSM 18841</strain>
    </source>
</reference>
<dbReference type="Pfam" id="PF05635">
    <property type="entry name" value="23S_rRNA_IVP"/>
    <property type="match status" value="1"/>
</dbReference>
<gene>
    <name evidence="1" type="ORF">C7448_1137</name>
</gene>
<dbReference type="Proteomes" id="UP000256884">
    <property type="component" value="Unassembled WGS sequence"/>
</dbReference>
<dbReference type="Gene3D" id="1.20.1440.60">
    <property type="entry name" value="23S rRNA-intervening sequence"/>
    <property type="match status" value="1"/>
</dbReference>
<dbReference type="InterPro" id="IPR036583">
    <property type="entry name" value="23S_rRNA_IVS_sf"/>
</dbReference>
<dbReference type="NCBIfam" id="TIGR02436">
    <property type="entry name" value="four helix bundle protein"/>
    <property type="match status" value="1"/>
</dbReference>
<accession>A0A3E0HED0</accession>
<name>A0A3E0HED0_9FLAO</name>
<dbReference type="PANTHER" id="PTHR38471:SF2">
    <property type="entry name" value="FOUR HELIX BUNDLE PROTEIN"/>
    <property type="match status" value="1"/>
</dbReference>
<sequence>MKEKTRIKTFRDLLVWQKSMGFVTEVYKVSNNFPREETFGLTSQIRRSAVSVPSNISEGFGRQSLGDYIRFLKIGIASLFELQTQLEISSNLEYISKESFDRLYEESREIERMLSSLIRKLKEKR</sequence>
<dbReference type="CDD" id="cd16377">
    <property type="entry name" value="23S_rRNA_IVP_like"/>
    <property type="match status" value="1"/>
</dbReference>
<dbReference type="InterPro" id="IPR012657">
    <property type="entry name" value="23S_rRNA-intervening_sequence"/>
</dbReference>
<dbReference type="NCBIfam" id="NF008911">
    <property type="entry name" value="PRK12275.1-2"/>
    <property type="match status" value="1"/>
</dbReference>